<keyword evidence="4" id="KW-0547">Nucleotide-binding</keyword>
<dbReference type="EMBL" id="RRYP01017321">
    <property type="protein sequence ID" value="TNV74189.1"/>
    <property type="molecule type" value="Genomic_DNA"/>
</dbReference>
<dbReference type="GO" id="GO:0005524">
    <property type="term" value="F:ATP binding"/>
    <property type="evidence" value="ECO:0007669"/>
    <property type="project" value="UniProtKB-KW"/>
</dbReference>
<comment type="caution">
    <text evidence="10">The sequence shown here is derived from an EMBL/GenBank/DDBJ whole genome shotgun (WGS) entry which is preliminary data.</text>
</comment>
<keyword evidence="6" id="KW-0067">ATP-binding</keyword>
<accession>A0A8J8NGB9</accession>
<dbReference type="InterPro" id="IPR011009">
    <property type="entry name" value="Kinase-like_dom_sf"/>
</dbReference>
<dbReference type="SMART" id="SM00220">
    <property type="entry name" value="S_TKc"/>
    <property type="match status" value="1"/>
</dbReference>
<evidence type="ECO:0000256" key="7">
    <source>
        <dbReference type="ARBA" id="ARBA00047899"/>
    </source>
</evidence>
<keyword evidence="3" id="KW-0808">Transferase</keyword>
<comment type="catalytic activity">
    <reaction evidence="7">
        <text>L-threonyl-[protein] + ATP = O-phospho-L-threonyl-[protein] + ADP + H(+)</text>
        <dbReference type="Rhea" id="RHEA:46608"/>
        <dbReference type="Rhea" id="RHEA-COMP:11060"/>
        <dbReference type="Rhea" id="RHEA-COMP:11605"/>
        <dbReference type="ChEBI" id="CHEBI:15378"/>
        <dbReference type="ChEBI" id="CHEBI:30013"/>
        <dbReference type="ChEBI" id="CHEBI:30616"/>
        <dbReference type="ChEBI" id="CHEBI:61977"/>
        <dbReference type="ChEBI" id="CHEBI:456216"/>
        <dbReference type="EC" id="2.7.11.1"/>
    </reaction>
</comment>
<evidence type="ECO:0000256" key="8">
    <source>
        <dbReference type="ARBA" id="ARBA00048679"/>
    </source>
</evidence>
<dbReference type="Pfam" id="PF00069">
    <property type="entry name" value="Pkinase"/>
    <property type="match status" value="1"/>
</dbReference>
<dbReference type="GO" id="GO:0007165">
    <property type="term" value="P:signal transduction"/>
    <property type="evidence" value="ECO:0007669"/>
    <property type="project" value="TreeGrafter"/>
</dbReference>
<evidence type="ECO:0000256" key="3">
    <source>
        <dbReference type="ARBA" id="ARBA00022679"/>
    </source>
</evidence>
<dbReference type="EC" id="2.7.11.1" evidence="1"/>
<comment type="catalytic activity">
    <reaction evidence="8">
        <text>L-seryl-[protein] + ATP = O-phospho-L-seryl-[protein] + ADP + H(+)</text>
        <dbReference type="Rhea" id="RHEA:17989"/>
        <dbReference type="Rhea" id="RHEA-COMP:9863"/>
        <dbReference type="Rhea" id="RHEA-COMP:11604"/>
        <dbReference type="ChEBI" id="CHEBI:15378"/>
        <dbReference type="ChEBI" id="CHEBI:29999"/>
        <dbReference type="ChEBI" id="CHEBI:30616"/>
        <dbReference type="ChEBI" id="CHEBI:83421"/>
        <dbReference type="ChEBI" id="CHEBI:456216"/>
        <dbReference type="EC" id="2.7.11.1"/>
    </reaction>
</comment>
<dbReference type="AlphaFoldDB" id="A0A8J8NGB9"/>
<dbReference type="InterPro" id="IPR008271">
    <property type="entry name" value="Ser/Thr_kinase_AS"/>
</dbReference>
<name>A0A8J8NGB9_HALGN</name>
<evidence type="ECO:0000256" key="4">
    <source>
        <dbReference type="ARBA" id="ARBA00022741"/>
    </source>
</evidence>
<dbReference type="InterPro" id="IPR000719">
    <property type="entry name" value="Prot_kinase_dom"/>
</dbReference>
<dbReference type="PANTHER" id="PTHR43895:SF32">
    <property type="entry name" value="SERINE_THREONINE-PROTEIN KINASE CHK1"/>
    <property type="match status" value="1"/>
</dbReference>
<evidence type="ECO:0000259" key="9">
    <source>
        <dbReference type="PROSITE" id="PS50011"/>
    </source>
</evidence>
<evidence type="ECO:0000313" key="10">
    <source>
        <dbReference type="EMBL" id="TNV74189.1"/>
    </source>
</evidence>
<dbReference type="PROSITE" id="PS00108">
    <property type="entry name" value="PROTEIN_KINASE_ST"/>
    <property type="match status" value="1"/>
</dbReference>
<dbReference type="Proteomes" id="UP000785679">
    <property type="component" value="Unassembled WGS sequence"/>
</dbReference>
<dbReference type="Gene3D" id="1.10.510.10">
    <property type="entry name" value="Transferase(Phosphotransferase) domain 1"/>
    <property type="match status" value="1"/>
</dbReference>
<feature type="domain" description="Protein kinase" evidence="9">
    <location>
        <begin position="1"/>
        <end position="252"/>
    </location>
</feature>
<keyword evidence="11" id="KW-1185">Reference proteome</keyword>
<reference evidence="10" key="1">
    <citation type="submission" date="2019-06" db="EMBL/GenBank/DDBJ databases">
        <authorList>
            <person name="Zheng W."/>
        </authorList>
    </citation>
    <scope>NUCLEOTIDE SEQUENCE</scope>
    <source>
        <strain evidence="10">QDHG01</strain>
    </source>
</reference>
<dbReference type="GO" id="GO:0004674">
    <property type="term" value="F:protein serine/threonine kinase activity"/>
    <property type="evidence" value="ECO:0007669"/>
    <property type="project" value="UniProtKB-KW"/>
</dbReference>
<dbReference type="PANTHER" id="PTHR43895">
    <property type="entry name" value="CALCIUM/CALMODULIN-DEPENDENT PROTEIN KINASE KINASE-RELATED"/>
    <property type="match status" value="1"/>
</dbReference>
<dbReference type="OrthoDB" id="541276at2759"/>
<keyword evidence="2" id="KW-0723">Serine/threonine-protein kinase</keyword>
<organism evidence="10 11">
    <name type="scientific">Halteria grandinella</name>
    <dbReference type="NCBI Taxonomy" id="5974"/>
    <lineage>
        <taxon>Eukaryota</taxon>
        <taxon>Sar</taxon>
        <taxon>Alveolata</taxon>
        <taxon>Ciliophora</taxon>
        <taxon>Intramacronucleata</taxon>
        <taxon>Spirotrichea</taxon>
        <taxon>Stichotrichia</taxon>
        <taxon>Sporadotrichida</taxon>
        <taxon>Halteriidae</taxon>
        <taxon>Halteria</taxon>
    </lineage>
</organism>
<proteinExistence type="predicted"/>
<evidence type="ECO:0000256" key="6">
    <source>
        <dbReference type="ARBA" id="ARBA00022840"/>
    </source>
</evidence>
<sequence>MKAHFQSSSLEDKKRIIIINDALSIPLVQGHENIITLKEVFLSGRIVSASREQKVFSVMIIETLRGGELFYHIKMCGRLTLETSRYYFLQLASALNHMHNKAGFAHRDLKPWNIMVNDDLTKLKIIDFGYATPLDPERLEQASRIFKGRLNCTKNYMAPELYKKVINFPLDKSDVFSLGVILINFLTGDYSFSHVFKEDHETFSEEYLNFLAHPQRFLNQTDESLLSLITGMLAPSMDDRLSISAVLTHPWCQLKCSFPQQARDELLSKQKSLVLKEQEQVTSGVGCKELPSYLTFTDYTTCLKTTRPYCELLQNLEKVIKTMGGILIRRKNAIQVELDPSEPHERMEIELSDRLNVIIELFITERNGQHPQICLEFQRGKGDYLSFVDFFVLIQSKLHPL</sequence>
<gene>
    <name evidence="10" type="ORF">FGO68_gene4175</name>
</gene>
<evidence type="ECO:0000256" key="1">
    <source>
        <dbReference type="ARBA" id="ARBA00012513"/>
    </source>
</evidence>
<dbReference type="PROSITE" id="PS50011">
    <property type="entry name" value="PROTEIN_KINASE_DOM"/>
    <property type="match status" value="1"/>
</dbReference>
<protein>
    <recommendedName>
        <fullName evidence="1">non-specific serine/threonine protein kinase</fullName>
        <ecNumber evidence="1">2.7.11.1</ecNumber>
    </recommendedName>
</protein>
<evidence type="ECO:0000313" key="11">
    <source>
        <dbReference type="Proteomes" id="UP000785679"/>
    </source>
</evidence>
<evidence type="ECO:0000256" key="5">
    <source>
        <dbReference type="ARBA" id="ARBA00022777"/>
    </source>
</evidence>
<dbReference type="SUPFAM" id="SSF56112">
    <property type="entry name" value="Protein kinase-like (PK-like)"/>
    <property type="match status" value="1"/>
</dbReference>
<keyword evidence="5" id="KW-0418">Kinase</keyword>
<evidence type="ECO:0000256" key="2">
    <source>
        <dbReference type="ARBA" id="ARBA00022527"/>
    </source>
</evidence>